<dbReference type="Pfam" id="PF01467">
    <property type="entry name" value="CTP_transf_like"/>
    <property type="match status" value="1"/>
</dbReference>
<dbReference type="Gene3D" id="3.40.50.620">
    <property type="entry name" value="HUPs"/>
    <property type="match status" value="1"/>
</dbReference>
<evidence type="ECO:0000259" key="12">
    <source>
        <dbReference type="Pfam" id="PF01467"/>
    </source>
</evidence>
<dbReference type="HAMAP" id="MF_00244">
    <property type="entry name" value="NaMN_adenylyltr"/>
    <property type="match status" value="1"/>
</dbReference>
<evidence type="ECO:0000313" key="13">
    <source>
        <dbReference type="EMBL" id="POF62426.1"/>
    </source>
</evidence>
<evidence type="ECO:0000256" key="4">
    <source>
        <dbReference type="ARBA" id="ARBA00022642"/>
    </source>
</evidence>
<evidence type="ECO:0000256" key="8">
    <source>
        <dbReference type="ARBA" id="ARBA00022840"/>
    </source>
</evidence>
<dbReference type="InterPro" id="IPR004821">
    <property type="entry name" value="Cyt_trans-like"/>
</dbReference>
<evidence type="ECO:0000256" key="11">
    <source>
        <dbReference type="HAMAP-Rule" id="MF_00244"/>
    </source>
</evidence>
<dbReference type="AlphaFoldDB" id="A0A2S3W0Q4"/>
<evidence type="ECO:0000256" key="2">
    <source>
        <dbReference type="ARBA" id="ARBA00005019"/>
    </source>
</evidence>
<keyword evidence="4 11" id="KW-0662">Pyridine nucleotide biosynthesis</keyword>
<keyword evidence="9 11" id="KW-0520">NAD</keyword>
<evidence type="ECO:0000256" key="6">
    <source>
        <dbReference type="ARBA" id="ARBA00022695"/>
    </source>
</evidence>
<name>A0A2S3W0Q4_9PROT</name>
<dbReference type="PANTHER" id="PTHR39321:SF3">
    <property type="entry name" value="PHOSPHOPANTETHEINE ADENYLYLTRANSFERASE"/>
    <property type="match status" value="1"/>
</dbReference>
<evidence type="ECO:0000256" key="5">
    <source>
        <dbReference type="ARBA" id="ARBA00022679"/>
    </source>
</evidence>
<keyword evidence="14" id="KW-1185">Reference proteome</keyword>
<keyword evidence="7 11" id="KW-0547">Nucleotide-binding</keyword>
<proteinExistence type="inferred from homology"/>
<dbReference type="SUPFAM" id="SSF52374">
    <property type="entry name" value="Nucleotidylyl transferase"/>
    <property type="match status" value="1"/>
</dbReference>
<dbReference type="RefSeq" id="WP_110095495.1">
    <property type="nucleotide sequence ID" value="NZ_NKUE01000007.1"/>
</dbReference>
<dbReference type="EMBL" id="POTC01000024">
    <property type="protein sequence ID" value="POF62426.1"/>
    <property type="molecule type" value="Genomic_DNA"/>
</dbReference>
<protein>
    <recommendedName>
        <fullName evidence="11">Probable nicotinate-nucleotide adenylyltransferase</fullName>
        <ecNumber evidence="11">2.7.7.18</ecNumber>
    </recommendedName>
    <alternativeName>
        <fullName evidence="11">Deamido-NAD(+) diphosphorylase</fullName>
    </alternativeName>
    <alternativeName>
        <fullName evidence="11">Deamido-NAD(+) pyrophosphorylase</fullName>
    </alternativeName>
    <alternativeName>
        <fullName evidence="11">Nicotinate mononucleotide adenylyltransferase</fullName>
        <shortName evidence="11">NaMN adenylyltransferase</shortName>
    </alternativeName>
</protein>
<dbReference type="GO" id="GO:0005524">
    <property type="term" value="F:ATP binding"/>
    <property type="evidence" value="ECO:0007669"/>
    <property type="project" value="UniProtKB-KW"/>
</dbReference>
<comment type="catalytic activity">
    <reaction evidence="10 11">
        <text>nicotinate beta-D-ribonucleotide + ATP + H(+) = deamido-NAD(+) + diphosphate</text>
        <dbReference type="Rhea" id="RHEA:22860"/>
        <dbReference type="ChEBI" id="CHEBI:15378"/>
        <dbReference type="ChEBI" id="CHEBI:30616"/>
        <dbReference type="ChEBI" id="CHEBI:33019"/>
        <dbReference type="ChEBI" id="CHEBI:57502"/>
        <dbReference type="ChEBI" id="CHEBI:58437"/>
        <dbReference type="EC" id="2.7.7.18"/>
    </reaction>
</comment>
<comment type="similarity">
    <text evidence="3 11">Belongs to the NadD family.</text>
</comment>
<evidence type="ECO:0000256" key="3">
    <source>
        <dbReference type="ARBA" id="ARBA00009014"/>
    </source>
</evidence>
<sequence length="208" mass="23347">MSGISSTIPVRGDRRRTRIGLLGGSFNPIHEGHIQLACRALRQLALDQVWLLVSPGNPLKPVAGMAPQRQRLEQARRRVAPFGRRIIATDIESRMGTRYTVDTITQLRRRFPCARFVWLMGADGLAQMARWRRWRRIMQLVPVAILPRPGYNPAALRGLVARYMASARRPAREAPVLTRYGGCAWVFLPAPQNAISATEIRASGHRPA</sequence>
<dbReference type="Proteomes" id="UP000237344">
    <property type="component" value="Unassembled WGS sequence"/>
</dbReference>
<dbReference type="GO" id="GO:0004515">
    <property type="term" value="F:nicotinate-nucleotide adenylyltransferase activity"/>
    <property type="evidence" value="ECO:0007669"/>
    <property type="project" value="UniProtKB-UniRule"/>
</dbReference>
<accession>A0A2S3W0Q4</accession>
<keyword evidence="8 11" id="KW-0067">ATP-binding</keyword>
<organism evidence="13 14">
    <name type="scientific">Novacetimonas maltaceti</name>
    <dbReference type="NCBI Taxonomy" id="1203393"/>
    <lineage>
        <taxon>Bacteria</taxon>
        <taxon>Pseudomonadati</taxon>
        <taxon>Pseudomonadota</taxon>
        <taxon>Alphaproteobacteria</taxon>
        <taxon>Acetobacterales</taxon>
        <taxon>Acetobacteraceae</taxon>
        <taxon>Novacetimonas</taxon>
    </lineage>
</organism>
<evidence type="ECO:0000256" key="1">
    <source>
        <dbReference type="ARBA" id="ARBA00002324"/>
    </source>
</evidence>
<dbReference type="InterPro" id="IPR014729">
    <property type="entry name" value="Rossmann-like_a/b/a_fold"/>
</dbReference>
<dbReference type="InterPro" id="IPR005248">
    <property type="entry name" value="NadD/NMNAT"/>
</dbReference>
<dbReference type="PANTHER" id="PTHR39321">
    <property type="entry name" value="NICOTINATE-NUCLEOTIDE ADENYLYLTRANSFERASE-RELATED"/>
    <property type="match status" value="1"/>
</dbReference>
<evidence type="ECO:0000256" key="9">
    <source>
        <dbReference type="ARBA" id="ARBA00023027"/>
    </source>
</evidence>
<keyword evidence="6 11" id="KW-0548">Nucleotidyltransferase</keyword>
<dbReference type="GO" id="GO:0009435">
    <property type="term" value="P:NAD+ biosynthetic process"/>
    <property type="evidence" value="ECO:0007669"/>
    <property type="project" value="UniProtKB-UniRule"/>
</dbReference>
<dbReference type="EC" id="2.7.7.18" evidence="11"/>
<feature type="domain" description="Cytidyltransferase-like" evidence="12">
    <location>
        <begin position="21"/>
        <end position="202"/>
    </location>
</feature>
<comment type="pathway">
    <text evidence="2 11">Cofactor biosynthesis; NAD(+) biosynthesis; deamido-NAD(+) from nicotinate D-ribonucleotide: step 1/1.</text>
</comment>
<comment type="function">
    <text evidence="1 11">Catalyzes the reversible adenylation of nicotinate mononucleotide (NaMN) to nicotinic acid adenine dinucleotide (NaAD).</text>
</comment>
<evidence type="ECO:0000256" key="10">
    <source>
        <dbReference type="ARBA" id="ARBA00048721"/>
    </source>
</evidence>
<dbReference type="NCBIfam" id="TIGR00125">
    <property type="entry name" value="cyt_tran_rel"/>
    <property type="match status" value="1"/>
</dbReference>
<dbReference type="CDD" id="cd02165">
    <property type="entry name" value="NMNAT"/>
    <property type="match status" value="1"/>
</dbReference>
<reference evidence="13 14" key="1">
    <citation type="submission" date="2018-01" db="EMBL/GenBank/DDBJ databases">
        <title>Draft Genome Sequence of Komagataeibacter maltaceti LMG 1529, a Vinegar Producing Acetic Acid Bacterium Isolated from Malt Vinegar Brewery Acetifiers.</title>
        <authorList>
            <person name="Zhang Q."/>
            <person name="Hollensteiner J."/>
            <person name="Poehlein A."/>
            <person name="Daniel R."/>
        </authorList>
    </citation>
    <scope>NUCLEOTIDE SEQUENCE [LARGE SCALE GENOMIC DNA]</scope>
    <source>
        <strain evidence="13 14">LMG 1529</strain>
    </source>
</reference>
<evidence type="ECO:0000256" key="7">
    <source>
        <dbReference type="ARBA" id="ARBA00022741"/>
    </source>
</evidence>
<keyword evidence="5 11" id="KW-0808">Transferase</keyword>
<comment type="caution">
    <text evidence="13">The sequence shown here is derived from an EMBL/GenBank/DDBJ whole genome shotgun (WGS) entry which is preliminary data.</text>
</comment>
<dbReference type="UniPathway" id="UPA00253">
    <property type="reaction ID" value="UER00332"/>
</dbReference>
<evidence type="ECO:0000313" key="14">
    <source>
        <dbReference type="Proteomes" id="UP000237344"/>
    </source>
</evidence>
<dbReference type="NCBIfam" id="NF000843">
    <property type="entry name" value="PRK00071.2-2"/>
    <property type="match status" value="1"/>
</dbReference>
<gene>
    <name evidence="11" type="primary">nadD</name>
    <name evidence="13" type="ORF">KMAL_19120</name>
</gene>
<dbReference type="OrthoDB" id="5295945at2"/>